<dbReference type="Gene3D" id="3.30.1870.10">
    <property type="entry name" value="EreA-like, domain 2"/>
    <property type="match status" value="1"/>
</dbReference>
<dbReference type="PANTHER" id="PTHR31299">
    <property type="entry name" value="ESTERASE, PUTATIVE (AFU_ORTHOLOGUE AFUA_1G05850)-RELATED"/>
    <property type="match status" value="1"/>
</dbReference>
<proteinExistence type="predicted"/>
<dbReference type="InterPro" id="IPR052036">
    <property type="entry name" value="Hydrolase/PRTase-associated"/>
</dbReference>
<keyword evidence="1" id="KW-0732">Signal</keyword>
<feature type="signal peptide" evidence="1">
    <location>
        <begin position="1"/>
        <end position="20"/>
    </location>
</feature>
<evidence type="ECO:0000313" key="3">
    <source>
        <dbReference type="Proteomes" id="UP001526147"/>
    </source>
</evidence>
<dbReference type="PANTHER" id="PTHR31299:SF0">
    <property type="entry name" value="ESTERASE, PUTATIVE (AFU_ORTHOLOGUE AFUA_1G05850)-RELATED"/>
    <property type="match status" value="1"/>
</dbReference>
<dbReference type="RefSeq" id="WP_264143240.1">
    <property type="nucleotide sequence ID" value="NZ_JAOYEY010000042.1"/>
</dbReference>
<dbReference type="CDD" id="cd14728">
    <property type="entry name" value="Ere-like"/>
    <property type="match status" value="1"/>
</dbReference>
<organism evidence="2 3">
    <name type="scientific">Metabacillus halosaccharovorans</name>
    <dbReference type="NCBI Taxonomy" id="930124"/>
    <lineage>
        <taxon>Bacteria</taxon>
        <taxon>Bacillati</taxon>
        <taxon>Bacillota</taxon>
        <taxon>Bacilli</taxon>
        <taxon>Bacillales</taxon>
        <taxon>Bacillaceae</taxon>
        <taxon>Metabacillus</taxon>
    </lineage>
</organism>
<dbReference type="EMBL" id="JAOYEY010000042">
    <property type="protein sequence ID" value="MCV9886690.1"/>
    <property type="molecule type" value="Genomic_DNA"/>
</dbReference>
<keyword evidence="3" id="KW-1185">Reference proteome</keyword>
<dbReference type="Pfam" id="PF05139">
    <property type="entry name" value="Erythro_esteras"/>
    <property type="match status" value="1"/>
</dbReference>
<reference evidence="2 3" key="1">
    <citation type="submission" date="2022-10" db="EMBL/GenBank/DDBJ databases">
        <title>Draft genome assembly of moderately radiation resistant bacterium Metabacillus halosaccharovorans.</title>
        <authorList>
            <person name="Pal S."/>
            <person name="Gopinathan A."/>
        </authorList>
    </citation>
    <scope>NUCLEOTIDE SEQUENCE [LARGE SCALE GENOMIC DNA]</scope>
    <source>
        <strain evidence="2 3">VITHBRA001</strain>
    </source>
</reference>
<name>A0ABT3DI05_9BACI</name>
<protein>
    <submittedName>
        <fullName evidence="2">Erythromycin esterase family protein</fullName>
    </submittedName>
</protein>
<dbReference type="Proteomes" id="UP001526147">
    <property type="component" value="Unassembled WGS sequence"/>
</dbReference>
<evidence type="ECO:0000313" key="2">
    <source>
        <dbReference type="EMBL" id="MCV9886690.1"/>
    </source>
</evidence>
<sequence>MTFLKSCTLFIAVLSFTAFLSGCGKGEAIENADQYISTVDQMDIPDDVAVIGLGEATHGNVEFQELKQTVFETLMKKENVRVFILEGDFGGGQQINNFIVNGDGTAEEAVNTLDYSIYKTEQMIDLVQWMHDYNKSVQEDEKIRFYGNDMQRYDFTKKELLDYFYVVNKDTANNYEEQLKHVSNETMRELTTEQLKKIDQTINDIIQDLQSNKAIYVEHSSPEDFAFATANAQNLKQRTQLFLNDKDYTHLRDQYLAENLQWIIEFEKERGNEKVFFSGHNGHVEKTSASPAGYKSMGHYVNEAFGEKYFAIGTDFMNSKFQAKNGGSNERKIFKLENHNDLVDAFSDLEQNIFYVDFEKSRESDDLSTIISKKQKMANIGDEFRTWYTFLKMFYTIEMVPDQAYDGVIIVKKATPTKVIE</sequence>
<dbReference type="Gene3D" id="1.20.1440.30">
    <property type="entry name" value="Biosynthetic Protein domain"/>
    <property type="match status" value="1"/>
</dbReference>
<dbReference type="SUPFAM" id="SSF159501">
    <property type="entry name" value="EreA/ChaN-like"/>
    <property type="match status" value="1"/>
</dbReference>
<dbReference type="InterPro" id="IPR007815">
    <property type="entry name" value="Emycin_Estase"/>
</dbReference>
<dbReference type="Gene3D" id="3.40.1660.10">
    <property type="entry name" value="EreA-like (biosynthetic domain)"/>
    <property type="match status" value="1"/>
</dbReference>
<gene>
    <name evidence="2" type="ORF">OIH86_13715</name>
</gene>
<comment type="caution">
    <text evidence="2">The sequence shown here is derived from an EMBL/GenBank/DDBJ whole genome shotgun (WGS) entry which is preliminary data.</text>
</comment>
<evidence type="ECO:0000256" key="1">
    <source>
        <dbReference type="SAM" id="SignalP"/>
    </source>
</evidence>
<feature type="chain" id="PRO_5047057067" evidence="1">
    <location>
        <begin position="21"/>
        <end position="421"/>
    </location>
</feature>
<accession>A0ABT3DI05</accession>
<dbReference type="PROSITE" id="PS51257">
    <property type="entry name" value="PROKAR_LIPOPROTEIN"/>
    <property type="match status" value="1"/>
</dbReference>